<feature type="region of interest" description="Disordered" evidence="1">
    <location>
        <begin position="77"/>
        <end position="135"/>
    </location>
</feature>
<dbReference type="Proteomes" id="UP000266841">
    <property type="component" value="Unassembled WGS sequence"/>
</dbReference>
<organism evidence="2 3">
    <name type="scientific">Thalassiosira oceanica</name>
    <name type="common">Marine diatom</name>
    <dbReference type="NCBI Taxonomy" id="159749"/>
    <lineage>
        <taxon>Eukaryota</taxon>
        <taxon>Sar</taxon>
        <taxon>Stramenopiles</taxon>
        <taxon>Ochrophyta</taxon>
        <taxon>Bacillariophyta</taxon>
        <taxon>Coscinodiscophyceae</taxon>
        <taxon>Thalassiosirophycidae</taxon>
        <taxon>Thalassiosirales</taxon>
        <taxon>Thalassiosiraceae</taxon>
        <taxon>Thalassiosira</taxon>
    </lineage>
</organism>
<accession>K0SGR7</accession>
<evidence type="ECO:0000313" key="2">
    <source>
        <dbReference type="EMBL" id="EJK64169.1"/>
    </source>
</evidence>
<name>K0SGR7_THAOC</name>
<feature type="compositionally biased region" description="Acidic residues" evidence="1">
    <location>
        <begin position="104"/>
        <end position="130"/>
    </location>
</feature>
<comment type="caution">
    <text evidence="2">The sequence shown here is derived from an EMBL/GenBank/DDBJ whole genome shotgun (WGS) entry which is preliminary data.</text>
</comment>
<sequence>MSPLSHLVRITFGMMSGRIGGGGGGRGPSLHGGAGEECSGEESILAKARSATRREQKRMKSCQNEANDLQFACELSGGGGKLLRNDEQKKKPRKRSARLKASSDDDAEPPNDKVDEEDEFHFEPEVEEREADSKAESICEVDEFVPAEPVAKLFHTGMNVSKNMDEMSYENRMKLPSISASYRFSSPPARSTELTPQQLSLLNAAKEELLNHDAAKLPRNKMLVNALLYMLPQLRSGDAMTLAAVFTTIGTSLT</sequence>
<feature type="region of interest" description="Disordered" evidence="1">
    <location>
        <begin position="19"/>
        <end position="63"/>
    </location>
</feature>
<protein>
    <submittedName>
        <fullName evidence="2">Uncharacterized protein</fullName>
    </submittedName>
</protein>
<feature type="non-terminal residue" evidence="2">
    <location>
        <position position="254"/>
    </location>
</feature>
<keyword evidence="3" id="KW-1185">Reference proteome</keyword>
<proteinExistence type="predicted"/>
<evidence type="ECO:0000313" key="3">
    <source>
        <dbReference type="Proteomes" id="UP000266841"/>
    </source>
</evidence>
<dbReference type="AlphaFoldDB" id="K0SGR7"/>
<gene>
    <name evidence="2" type="ORF">THAOC_15123</name>
</gene>
<dbReference type="EMBL" id="AGNL01017569">
    <property type="protein sequence ID" value="EJK64169.1"/>
    <property type="molecule type" value="Genomic_DNA"/>
</dbReference>
<evidence type="ECO:0000256" key="1">
    <source>
        <dbReference type="SAM" id="MobiDB-lite"/>
    </source>
</evidence>
<feature type="compositionally biased region" description="Gly residues" evidence="1">
    <location>
        <begin position="19"/>
        <end position="35"/>
    </location>
</feature>
<reference evidence="2 3" key="1">
    <citation type="journal article" date="2012" name="Genome Biol.">
        <title>Genome and low-iron response of an oceanic diatom adapted to chronic iron limitation.</title>
        <authorList>
            <person name="Lommer M."/>
            <person name="Specht M."/>
            <person name="Roy A.S."/>
            <person name="Kraemer L."/>
            <person name="Andreson R."/>
            <person name="Gutowska M.A."/>
            <person name="Wolf J."/>
            <person name="Bergner S.V."/>
            <person name="Schilhabel M.B."/>
            <person name="Klostermeier U.C."/>
            <person name="Beiko R.G."/>
            <person name="Rosenstiel P."/>
            <person name="Hippler M."/>
            <person name="Laroche J."/>
        </authorList>
    </citation>
    <scope>NUCLEOTIDE SEQUENCE [LARGE SCALE GENOMIC DNA]</scope>
    <source>
        <strain evidence="2 3">CCMP1005</strain>
    </source>
</reference>